<accession>A0A382IZT8</accession>
<dbReference type="PANTHER" id="PTHR34218:SF4">
    <property type="entry name" value="ACYL-HOMOSERINE LACTONE ACYLASE QUIP"/>
    <property type="match status" value="1"/>
</dbReference>
<dbReference type="EMBL" id="UINC01070858">
    <property type="protein sequence ID" value="SVC05334.1"/>
    <property type="molecule type" value="Genomic_DNA"/>
</dbReference>
<feature type="non-terminal residue" evidence="2">
    <location>
        <position position="219"/>
    </location>
</feature>
<dbReference type="InterPro" id="IPR002692">
    <property type="entry name" value="S45"/>
</dbReference>
<dbReference type="GO" id="GO:0016811">
    <property type="term" value="F:hydrolase activity, acting on carbon-nitrogen (but not peptide) bonds, in linear amides"/>
    <property type="evidence" value="ECO:0007669"/>
    <property type="project" value="InterPro"/>
</dbReference>
<dbReference type="Gene3D" id="1.10.439.10">
    <property type="entry name" value="Penicillin Amidohydrolase, domain 1"/>
    <property type="match status" value="1"/>
</dbReference>
<dbReference type="GO" id="GO:0017000">
    <property type="term" value="P:antibiotic biosynthetic process"/>
    <property type="evidence" value="ECO:0007669"/>
    <property type="project" value="InterPro"/>
</dbReference>
<reference evidence="2" key="1">
    <citation type="submission" date="2018-05" db="EMBL/GenBank/DDBJ databases">
        <authorList>
            <person name="Lanie J.A."/>
            <person name="Ng W.-L."/>
            <person name="Kazmierczak K.M."/>
            <person name="Andrzejewski T.M."/>
            <person name="Davidsen T.M."/>
            <person name="Wayne K.J."/>
            <person name="Tettelin H."/>
            <person name="Glass J.I."/>
            <person name="Rusch D."/>
            <person name="Podicherti R."/>
            <person name="Tsui H.-C.T."/>
            <person name="Winkler M.E."/>
        </authorList>
    </citation>
    <scope>NUCLEOTIDE SEQUENCE</scope>
</reference>
<dbReference type="AlphaFoldDB" id="A0A382IZT8"/>
<dbReference type="InterPro" id="IPR023343">
    <property type="entry name" value="Penicillin_amidase_dom1"/>
</dbReference>
<evidence type="ECO:0008006" key="3">
    <source>
        <dbReference type="Google" id="ProtNLM"/>
    </source>
</evidence>
<comment type="similarity">
    <text evidence="1">Belongs to the peptidase S45 family.</text>
</comment>
<dbReference type="Pfam" id="PF01804">
    <property type="entry name" value="Penicil_amidase"/>
    <property type="match status" value="1"/>
</dbReference>
<dbReference type="InterPro" id="IPR029055">
    <property type="entry name" value="Ntn_hydrolases_N"/>
</dbReference>
<organism evidence="2">
    <name type="scientific">marine metagenome</name>
    <dbReference type="NCBI Taxonomy" id="408172"/>
    <lineage>
        <taxon>unclassified sequences</taxon>
        <taxon>metagenomes</taxon>
        <taxon>ecological metagenomes</taxon>
    </lineage>
</organism>
<evidence type="ECO:0000256" key="1">
    <source>
        <dbReference type="ARBA" id="ARBA00006586"/>
    </source>
</evidence>
<dbReference type="PANTHER" id="PTHR34218">
    <property type="entry name" value="PEPTIDASE S45 PENICILLIN AMIDASE"/>
    <property type="match status" value="1"/>
</dbReference>
<evidence type="ECO:0000313" key="2">
    <source>
        <dbReference type="EMBL" id="SVC05334.1"/>
    </source>
</evidence>
<protein>
    <recommendedName>
        <fullName evidence="3">Penicillin acylase family protein</fullName>
    </recommendedName>
</protein>
<dbReference type="SUPFAM" id="SSF56235">
    <property type="entry name" value="N-terminal nucleophile aminohydrolases (Ntn hydrolases)"/>
    <property type="match status" value="1"/>
</dbReference>
<name>A0A382IZT8_9ZZZZ</name>
<sequence length="219" mass="24939">LAECELLQELQKRPSTMVVGFRQRIISILVLFLVSNMVFAQQSERIALEGLDQPVEILKDRWGISHIYAQTEHDLFYAQGYNAARDRLFQFEIWRAQATGTTAEILGPRAVERDHGTRLFKFRGAMAEEMNHYHPSGVDIIGAFVHGVNAYIDEVLQNPQNLPLPFKLLGIQPRHWSEEVVISRHQGLLGNIGLELNTGRAVCTVGAEKVKELRYFHPH</sequence>
<gene>
    <name evidence="2" type="ORF">METZ01_LOCUS258188</name>
</gene>
<feature type="non-terminal residue" evidence="2">
    <location>
        <position position="1"/>
    </location>
</feature>
<proteinExistence type="inferred from homology"/>